<evidence type="ECO:0000313" key="3">
    <source>
        <dbReference type="Proteomes" id="UP000255239"/>
    </source>
</evidence>
<evidence type="ECO:0000256" key="1">
    <source>
        <dbReference type="SAM" id="MobiDB-lite"/>
    </source>
</evidence>
<protein>
    <submittedName>
        <fullName evidence="2">Acetaldehyde dehydrogenase</fullName>
    </submittedName>
</protein>
<organism evidence="2 3">
    <name type="scientific">Klebsiella pneumoniae</name>
    <dbReference type="NCBI Taxonomy" id="573"/>
    <lineage>
        <taxon>Bacteria</taxon>
        <taxon>Pseudomonadati</taxon>
        <taxon>Pseudomonadota</taxon>
        <taxon>Gammaproteobacteria</taxon>
        <taxon>Enterobacterales</taxon>
        <taxon>Enterobacteriaceae</taxon>
        <taxon>Klebsiella/Raoultella group</taxon>
        <taxon>Klebsiella</taxon>
        <taxon>Klebsiella pneumoniae complex</taxon>
    </lineage>
</organism>
<reference evidence="2 3" key="1">
    <citation type="submission" date="2018-06" db="EMBL/GenBank/DDBJ databases">
        <authorList>
            <consortium name="Pathogen Informatics"/>
            <person name="Doyle S."/>
        </authorList>
    </citation>
    <scope>NUCLEOTIDE SEQUENCE [LARGE SCALE GENOMIC DNA]</scope>
    <source>
        <strain evidence="2 3">NCTC11679</strain>
    </source>
</reference>
<sequence>MNLLNIRKVGYGVRSIDELRAPGSRPEPQPTIVSPASDPQRSILDDVRFNAPTSAAPARSAGSDDRFASAGAASMEGEINEQNVERVIRQVLERLAK</sequence>
<dbReference type="AlphaFoldDB" id="A0A378CG94"/>
<name>A0A378CG94_KLEPN</name>
<feature type="region of interest" description="Disordered" evidence="1">
    <location>
        <begin position="53"/>
        <end position="79"/>
    </location>
</feature>
<dbReference type="Proteomes" id="UP000255239">
    <property type="component" value="Unassembled WGS sequence"/>
</dbReference>
<gene>
    <name evidence="2" type="ORF">NCTC11679_04988</name>
</gene>
<accession>A0A378CG94</accession>
<dbReference type="EMBL" id="UGMG01000001">
    <property type="protein sequence ID" value="STV70575.1"/>
    <property type="molecule type" value="Genomic_DNA"/>
</dbReference>
<feature type="region of interest" description="Disordered" evidence="1">
    <location>
        <begin position="19"/>
        <end position="39"/>
    </location>
</feature>
<proteinExistence type="predicted"/>
<evidence type="ECO:0000313" key="2">
    <source>
        <dbReference type="EMBL" id="STV70575.1"/>
    </source>
</evidence>